<evidence type="ECO:0000259" key="1">
    <source>
        <dbReference type="Pfam" id="PF07478"/>
    </source>
</evidence>
<dbReference type="SUPFAM" id="SSF56059">
    <property type="entry name" value="Glutathione synthetase ATP-binding domain-like"/>
    <property type="match status" value="1"/>
</dbReference>
<reference evidence="2 3" key="1">
    <citation type="submission" date="2023-07" db="EMBL/GenBank/DDBJ databases">
        <title>Sequencing the genomes of 1000 actinobacteria strains.</title>
        <authorList>
            <person name="Klenk H.-P."/>
        </authorList>
    </citation>
    <scope>NUCLEOTIDE SEQUENCE [LARGE SCALE GENOMIC DNA]</scope>
    <source>
        <strain evidence="2 3">DSM 44710</strain>
    </source>
</reference>
<keyword evidence="3" id="KW-1185">Reference proteome</keyword>
<evidence type="ECO:0000313" key="3">
    <source>
        <dbReference type="Proteomes" id="UP001240984"/>
    </source>
</evidence>
<dbReference type="SUPFAM" id="SSF52440">
    <property type="entry name" value="PreATP-grasp domain"/>
    <property type="match status" value="1"/>
</dbReference>
<dbReference type="InterPro" id="IPR016185">
    <property type="entry name" value="PreATP-grasp_dom_sf"/>
</dbReference>
<dbReference type="PANTHER" id="PTHR23132:SF25">
    <property type="entry name" value="D-ALANINE--D-ALANINE LIGASE A"/>
    <property type="match status" value="1"/>
</dbReference>
<dbReference type="Gene3D" id="3.30.470.20">
    <property type="entry name" value="ATP-grasp fold, B domain"/>
    <property type="match status" value="1"/>
</dbReference>
<dbReference type="Gene3D" id="3.40.50.20">
    <property type="match status" value="1"/>
</dbReference>
<dbReference type="GO" id="GO:0008716">
    <property type="term" value="F:D-alanine-D-alanine ligase activity"/>
    <property type="evidence" value="ECO:0007669"/>
    <property type="project" value="UniProtKB-EC"/>
</dbReference>
<dbReference type="EMBL" id="JAUSRA010000001">
    <property type="protein sequence ID" value="MDP9797199.1"/>
    <property type="molecule type" value="Genomic_DNA"/>
</dbReference>
<dbReference type="EC" id="6.3.2.4" evidence="2"/>
<dbReference type="RefSeq" id="WP_306834353.1">
    <property type="nucleotide sequence ID" value="NZ_JAUSRA010000001.1"/>
</dbReference>
<dbReference type="Proteomes" id="UP001240984">
    <property type="component" value="Unassembled WGS sequence"/>
</dbReference>
<organism evidence="2 3">
    <name type="scientific">Catenuloplanes nepalensis</name>
    <dbReference type="NCBI Taxonomy" id="587533"/>
    <lineage>
        <taxon>Bacteria</taxon>
        <taxon>Bacillati</taxon>
        <taxon>Actinomycetota</taxon>
        <taxon>Actinomycetes</taxon>
        <taxon>Micromonosporales</taxon>
        <taxon>Micromonosporaceae</taxon>
        <taxon>Catenuloplanes</taxon>
    </lineage>
</organism>
<gene>
    <name evidence="2" type="ORF">J2S43_005711</name>
</gene>
<dbReference type="Pfam" id="PF07478">
    <property type="entry name" value="Dala_Dala_lig_C"/>
    <property type="match status" value="1"/>
</dbReference>
<protein>
    <submittedName>
        <fullName evidence="2">D-alanine-D-alanine ligase</fullName>
        <ecNumber evidence="2">6.3.2.4</ecNumber>
    </submittedName>
</protein>
<comment type="caution">
    <text evidence="2">The sequence shown here is derived from an EMBL/GenBank/DDBJ whole genome shotgun (WGS) entry which is preliminary data.</text>
</comment>
<proteinExistence type="predicted"/>
<dbReference type="PANTHER" id="PTHR23132">
    <property type="entry name" value="D-ALANINE--D-ALANINE LIGASE"/>
    <property type="match status" value="1"/>
</dbReference>
<keyword evidence="2" id="KW-0436">Ligase</keyword>
<evidence type="ECO:0000313" key="2">
    <source>
        <dbReference type="EMBL" id="MDP9797199.1"/>
    </source>
</evidence>
<accession>A0ABT9N0H0</accession>
<dbReference type="InterPro" id="IPR011095">
    <property type="entry name" value="Dala_Dala_lig_C"/>
</dbReference>
<feature type="domain" description="D-alanine--D-alanine ligase C-terminal" evidence="1">
    <location>
        <begin position="161"/>
        <end position="227"/>
    </location>
</feature>
<sequence length="238" mass="23633">MAGSRKTRVAVVAGERSSAGAIADALDPVEFEVVPVEIARTGLTPLKHADVVLPLPHDGDATIPGLLEMAGIPFVGAGVLAAAVAANRSFTRRLAASAGLPVVTPDAAGFPVVSAGVGEDGRPQPGAPSASTASARRFTCAVLVDEAGEPGVAHPSGAPDAVPALARAAFTALGCTGPVTVTALVTPAGAVLLDEIDATPDLRPGAPFARMWADAGLAYPALVTRLIRTALGHGSGLH</sequence>
<name>A0ABT9N0H0_9ACTN</name>